<keyword evidence="2" id="KW-0812">Transmembrane</keyword>
<dbReference type="EMBL" id="JACXYU010000001">
    <property type="protein sequence ID" value="MBD3930730.1"/>
    <property type="molecule type" value="Genomic_DNA"/>
</dbReference>
<keyword evidence="2" id="KW-0472">Membrane</keyword>
<proteinExistence type="predicted"/>
<dbReference type="AlphaFoldDB" id="A0A927EVN6"/>
<feature type="transmembrane region" description="Helical" evidence="2">
    <location>
        <begin position="268"/>
        <end position="293"/>
    </location>
</feature>
<feature type="transmembrane region" description="Helical" evidence="2">
    <location>
        <begin position="53"/>
        <end position="72"/>
    </location>
</feature>
<dbReference type="PANTHER" id="PTHR37312">
    <property type="entry name" value="MEMBRANE-BOUND ACYLTRANSFERASE YKRP-RELATED"/>
    <property type="match status" value="1"/>
</dbReference>
<dbReference type="Proteomes" id="UP000632289">
    <property type="component" value="Unassembled WGS sequence"/>
</dbReference>
<feature type="transmembrane region" description="Helical" evidence="2">
    <location>
        <begin position="176"/>
        <end position="194"/>
    </location>
</feature>
<keyword evidence="2" id="KW-1133">Transmembrane helix</keyword>
<evidence type="ECO:0000256" key="2">
    <source>
        <dbReference type="SAM" id="Phobius"/>
    </source>
</evidence>
<dbReference type="InterPro" id="IPR002656">
    <property type="entry name" value="Acyl_transf_3_dom"/>
</dbReference>
<dbReference type="Pfam" id="PF01757">
    <property type="entry name" value="Acyl_transf_3"/>
    <property type="match status" value="1"/>
</dbReference>
<gene>
    <name evidence="4" type="ORF">IF129_04000</name>
</gene>
<name>A0A927EVN6_9ACTN</name>
<feature type="transmembrane region" description="Helical" evidence="2">
    <location>
        <begin position="340"/>
        <end position="362"/>
    </location>
</feature>
<feature type="transmembrane region" description="Helical" evidence="2">
    <location>
        <begin position="200"/>
        <end position="216"/>
    </location>
</feature>
<protein>
    <submittedName>
        <fullName evidence="4">Acyltransferase family protein</fullName>
    </submittedName>
</protein>
<keyword evidence="4" id="KW-0012">Acyltransferase</keyword>
<feature type="transmembrane region" description="Helical" evidence="2">
    <location>
        <begin position="116"/>
        <end position="135"/>
    </location>
</feature>
<keyword evidence="4" id="KW-0808">Transferase</keyword>
<feature type="transmembrane region" description="Helical" evidence="2">
    <location>
        <begin position="300"/>
        <end position="320"/>
    </location>
</feature>
<comment type="caution">
    <text evidence="4">The sequence shown here is derived from an EMBL/GenBank/DDBJ whole genome shotgun (WGS) entry which is preliminary data.</text>
</comment>
<feature type="transmembrane region" description="Helical" evidence="2">
    <location>
        <begin position="228"/>
        <end position="248"/>
    </location>
</feature>
<dbReference type="GO" id="GO:0016747">
    <property type="term" value="F:acyltransferase activity, transferring groups other than amino-acyl groups"/>
    <property type="evidence" value="ECO:0007669"/>
    <property type="project" value="InterPro"/>
</dbReference>
<evidence type="ECO:0000313" key="4">
    <source>
        <dbReference type="EMBL" id="MBD3930730.1"/>
    </source>
</evidence>
<feature type="transmembrane region" description="Helical" evidence="2">
    <location>
        <begin position="84"/>
        <end position="104"/>
    </location>
</feature>
<reference evidence="4" key="1">
    <citation type="submission" date="2020-09" db="EMBL/GenBank/DDBJ databases">
        <title>Secondary metabolite and genome analysis of marine Streptomyces chumphonensis KK1-2T.</title>
        <authorList>
            <person name="Phongsopitanun W."/>
            <person name="Kanchanasin P."/>
            <person name="Pittayakhajonwut P."/>
            <person name="Suwanborirux K."/>
            <person name="Tanasupawat S."/>
        </authorList>
    </citation>
    <scope>NUCLEOTIDE SEQUENCE</scope>
    <source>
        <strain evidence="4">KK1-2</strain>
    </source>
</reference>
<feature type="domain" description="Acyltransferase 3" evidence="3">
    <location>
        <begin position="52"/>
        <end position="355"/>
    </location>
</feature>
<dbReference type="InterPro" id="IPR052734">
    <property type="entry name" value="Nod_factor_acetyltransferase"/>
</dbReference>
<feature type="compositionally biased region" description="Low complexity" evidence="1">
    <location>
        <begin position="12"/>
        <end position="28"/>
    </location>
</feature>
<feature type="transmembrane region" description="Helical" evidence="2">
    <location>
        <begin position="147"/>
        <end position="164"/>
    </location>
</feature>
<organism evidence="4 5">
    <name type="scientific">Streptomyces chumphonensis</name>
    <dbReference type="NCBI Taxonomy" id="1214925"/>
    <lineage>
        <taxon>Bacteria</taxon>
        <taxon>Bacillati</taxon>
        <taxon>Actinomycetota</taxon>
        <taxon>Actinomycetes</taxon>
        <taxon>Kitasatosporales</taxon>
        <taxon>Streptomycetaceae</taxon>
        <taxon>Streptomyces</taxon>
    </lineage>
</organism>
<accession>A0A927EVN6</accession>
<sequence length="391" mass="43017">MVRWMFPPASGRTASPTAPAQTSPTTRAPELRASGSPAAEGAGDSRAKPRDPFLDNVKFLTILLVGLGHAWAPLTGENRSIAALYLFVYAFHMPAFVLVSGYLSRSFEARPGQVRRLITGVAVPYAVFEVVYTLFMRQIADPDRPLSFFSPGYALWFLVALFIWRLTAPVWKLLRWPLPVALAVAAVASATPGIGGELNLMRVLQFLPFFVLGLHLRREHFDLVRTRTARLVAAPVALGFLAFAYWAAPAMDDEWLLHTSSAQELGAPWWAGPVMTLAIFGCALALTACLVAWTPGRTTWFTALGAGTIFAYLLHVYLIQAAREFDWYALSGADTPLGHLVISVLALVMMTALCAAPVRRLFRPVVEPRMDWFFRDTPGKTSPERVNATAR</sequence>
<evidence type="ECO:0000313" key="5">
    <source>
        <dbReference type="Proteomes" id="UP000632289"/>
    </source>
</evidence>
<keyword evidence="5" id="KW-1185">Reference proteome</keyword>
<dbReference type="PANTHER" id="PTHR37312:SF1">
    <property type="entry name" value="MEMBRANE-BOUND ACYLTRANSFERASE YKRP-RELATED"/>
    <property type="match status" value="1"/>
</dbReference>
<evidence type="ECO:0000256" key="1">
    <source>
        <dbReference type="SAM" id="MobiDB-lite"/>
    </source>
</evidence>
<feature type="region of interest" description="Disordered" evidence="1">
    <location>
        <begin position="1"/>
        <end position="49"/>
    </location>
</feature>
<evidence type="ECO:0000259" key="3">
    <source>
        <dbReference type="Pfam" id="PF01757"/>
    </source>
</evidence>